<comment type="caution">
    <text evidence="1">The sequence shown here is derived from an EMBL/GenBank/DDBJ whole genome shotgun (WGS) entry which is preliminary data.</text>
</comment>
<proteinExistence type="predicted"/>
<accession>A0A016V1T3</accession>
<evidence type="ECO:0008006" key="3">
    <source>
        <dbReference type="Google" id="ProtNLM"/>
    </source>
</evidence>
<dbReference type="AlphaFoldDB" id="A0A016V1T3"/>
<dbReference type="PANTHER" id="PTHR33939">
    <property type="entry name" value="PROTEIN CBG22215"/>
    <property type="match status" value="1"/>
</dbReference>
<name>A0A016V1T3_9BILA</name>
<evidence type="ECO:0000313" key="1">
    <source>
        <dbReference type="EMBL" id="EYC20688.1"/>
    </source>
</evidence>
<protein>
    <recommendedName>
        <fullName evidence="3">Tc1-like transposase DDE domain-containing protein</fullName>
    </recommendedName>
</protein>
<reference evidence="2" key="1">
    <citation type="journal article" date="2015" name="Nat. Genet.">
        <title>The genome and transcriptome of the zoonotic hookworm Ancylostoma ceylanicum identify infection-specific gene families.</title>
        <authorList>
            <person name="Schwarz E.M."/>
            <person name="Hu Y."/>
            <person name="Antoshechkin I."/>
            <person name="Miller M.M."/>
            <person name="Sternberg P.W."/>
            <person name="Aroian R.V."/>
        </authorList>
    </citation>
    <scope>NUCLEOTIDE SEQUENCE</scope>
    <source>
        <strain evidence="2">HY135</strain>
    </source>
</reference>
<dbReference type="EMBL" id="JARK01001357">
    <property type="protein sequence ID" value="EYC20688.1"/>
    <property type="molecule type" value="Genomic_DNA"/>
</dbReference>
<dbReference type="Proteomes" id="UP000024635">
    <property type="component" value="Unassembled WGS sequence"/>
</dbReference>
<dbReference type="PANTHER" id="PTHR33939:SF1">
    <property type="entry name" value="DUF4371 DOMAIN-CONTAINING PROTEIN"/>
    <property type="match status" value="1"/>
</dbReference>
<sequence length="185" mass="21524">MNLSLRKVGTRLTKKHIRNEVIRKCGEECANVVRHFIHDKLKQELDITVTEARRELAKAYPMFRMSKTAFKYFLRGLGFSYMINIGERFIFERPDLTRKWAPYLSAVERARANNCFVYIDETWVFPSMTKKKEWNNNTILRFVSASKNKGRRAIVIGAITEHGIVPGCTKVLINGRTGADQDYHH</sequence>
<gene>
    <name evidence="1" type="primary">Acey_s0021.g369</name>
    <name evidence="1" type="ORF">Y032_0021g369</name>
</gene>
<evidence type="ECO:0000313" key="2">
    <source>
        <dbReference type="Proteomes" id="UP000024635"/>
    </source>
</evidence>
<organism evidence="1 2">
    <name type="scientific">Ancylostoma ceylanicum</name>
    <dbReference type="NCBI Taxonomy" id="53326"/>
    <lineage>
        <taxon>Eukaryota</taxon>
        <taxon>Metazoa</taxon>
        <taxon>Ecdysozoa</taxon>
        <taxon>Nematoda</taxon>
        <taxon>Chromadorea</taxon>
        <taxon>Rhabditida</taxon>
        <taxon>Rhabditina</taxon>
        <taxon>Rhabditomorpha</taxon>
        <taxon>Strongyloidea</taxon>
        <taxon>Ancylostomatidae</taxon>
        <taxon>Ancylostomatinae</taxon>
        <taxon>Ancylostoma</taxon>
    </lineage>
</organism>
<keyword evidence="2" id="KW-1185">Reference proteome</keyword>